<dbReference type="RefSeq" id="XP_067067292.1">
    <property type="nucleotide sequence ID" value="XM_067210766.1"/>
</dbReference>
<dbReference type="InterPro" id="IPR001179">
    <property type="entry name" value="PPIase_FKBP_dom"/>
</dbReference>
<dbReference type="AlphaFoldDB" id="A0A1J4MJL8"/>
<organism evidence="7 8">
    <name type="scientific">Cryptosporidium andersoni</name>
    <dbReference type="NCBI Taxonomy" id="117008"/>
    <lineage>
        <taxon>Eukaryota</taxon>
        <taxon>Sar</taxon>
        <taxon>Alveolata</taxon>
        <taxon>Apicomplexa</taxon>
        <taxon>Conoidasida</taxon>
        <taxon>Coccidia</taxon>
        <taxon>Eucoccidiorida</taxon>
        <taxon>Eimeriorina</taxon>
        <taxon>Cryptosporidiidae</taxon>
        <taxon>Cryptosporidium</taxon>
    </lineage>
</organism>
<evidence type="ECO:0000256" key="3">
    <source>
        <dbReference type="ARBA" id="ARBA00023110"/>
    </source>
</evidence>
<dbReference type="PANTHER" id="PTHR43811">
    <property type="entry name" value="FKBP-TYPE PEPTIDYL-PROLYL CIS-TRANS ISOMERASE FKPA"/>
    <property type="match status" value="1"/>
</dbReference>
<keyword evidence="4 5" id="KW-0413">Isomerase</keyword>
<dbReference type="InterPro" id="IPR046357">
    <property type="entry name" value="PPIase_dom_sf"/>
</dbReference>
<sequence length="260" mass="29221">MFKIFRIILSANKDKRNLDSFKYEKFGLTLAQISLVDGDKVDIFVKLSNNNQILRIATVTKAQPNTCLRQLEFPINSIMFCKGNGTIHCIANLPLRSKDCHNKNKIIDKQKEFQDNNQLKKETEVNPQDIINSKGKQDSNEIKPGYRREFSNGLKYEVLSITNLPKHDKPQIALNGSNIKVKYEGRLASNGKKFDSGIFSFTLGCGDVIKGFDQGVKGMLVNEKRRIFIPSKLGYGAKGSPPIIPKNADLVFEISLLQVA</sequence>
<evidence type="ECO:0000256" key="1">
    <source>
        <dbReference type="ARBA" id="ARBA00000971"/>
    </source>
</evidence>
<dbReference type="SUPFAM" id="SSF54534">
    <property type="entry name" value="FKBP-like"/>
    <property type="match status" value="1"/>
</dbReference>
<gene>
    <name evidence="7" type="ORF">cand_005250</name>
</gene>
<protein>
    <recommendedName>
        <fullName evidence="2 5">peptidylprolyl isomerase</fullName>
        <ecNumber evidence="2 5">5.2.1.8</ecNumber>
    </recommendedName>
</protein>
<evidence type="ECO:0000256" key="2">
    <source>
        <dbReference type="ARBA" id="ARBA00013194"/>
    </source>
</evidence>
<dbReference type="EMBL" id="LRBS01000096">
    <property type="protein sequence ID" value="OII74425.1"/>
    <property type="molecule type" value="Genomic_DNA"/>
</dbReference>
<evidence type="ECO:0000259" key="6">
    <source>
        <dbReference type="PROSITE" id="PS50059"/>
    </source>
</evidence>
<dbReference type="Pfam" id="PF00254">
    <property type="entry name" value="FKBP_C"/>
    <property type="match status" value="1"/>
</dbReference>
<dbReference type="Proteomes" id="UP000186804">
    <property type="component" value="Unassembled WGS sequence"/>
</dbReference>
<proteinExistence type="predicted"/>
<feature type="domain" description="PPIase FKBP-type" evidence="6">
    <location>
        <begin position="176"/>
        <end position="260"/>
    </location>
</feature>
<dbReference type="FunFam" id="3.10.50.40:FF:000006">
    <property type="entry name" value="Peptidyl-prolyl cis-trans isomerase"/>
    <property type="match status" value="1"/>
</dbReference>
<dbReference type="OrthoDB" id="1902587at2759"/>
<dbReference type="VEuPathDB" id="CryptoDB:cand_005250"/>
<comment type="caution">
    <text evidence="7">The sequence shown here is derived from an EMBL/GenBank/DDBJ whole genome shotgun (WGS) entry which is preliminary data.</text>
</comment>
<dbReference type="GO" id="GO:0003755">
    <property type="term" value="F:peptidyl-prolyl cis-trans isomerase activity"/>
    <property type="evidence" value="ECO:0007669"/>
    <property type="project" value="UniProtKB-KW"/>
</dbReference>
<name>A0A1J4MJL8_9CRYT</name>
<dbReference type="PANTHER" id="PTHR43811:SF19">
    <property type="entry name" value="39 KDA FK506-BINDING NUCLEAR PROTEIN"/>
    <property type="match status" value="1"/>
</dbReference>
<evidence type="ECO:0000313" key="8">
    <source>
        <dbReference type="Proteomes" id="UP000186804"/>
    </source>
</evidence>
<keyword evidence="8" id="KW-1185">Reference proteome</keyword>
<reference evidence="7 8" key="1">
    <citation type="submission" date="2016-10" db="EMBL/GenBank/DDBJ databases">
        <title>Reductive evolution of mitochondrial metabolism and differential evolution of invasion-related proteins in Cryptosporidium.</title>
        <authorList>
            <person name="Liu S."/>
            <person name="Roellig D.M."/>
            <person name="Guo Y."/>
            <person name="Li N."/>
            <person name="Frace M.A."/>
            <person name="Tang K."/>
            <person name="Zhang L."/>
            <person name="Feng Y."/>
            <person name="Xiao L."/>
        </authorList>
    </citation>
    <scope>NUCLEOTIDE SEQUENCE [LARGE SCALE GENOMIC DNA]</scope>
    <source>
        <strain evidence="7">30847</strain>
    </source>
</reference>
<evidence type="ECO:0000256" key="5">
    <source>
        <dbReference type="PROSITE-ProRule" id="PRU00277"/>
    </source>
</evidence>
<dbReference type="GeneID" id="92364710"/>
<evidence type="ECO:0000313" key="7">
    <source>
        <dbReference type="EMBL" id="OII74425.1"/>
    </source>
</evidence>
<comment type="catalytic activity">
    <reaction evidence="1 5">
        <text>[protein]-peptidylproline (omega=180) = [protein]-peptidylproline (omega=0)</text>
        <dbReference type="Rhea" id="RHEA:16237"/>
        <dbReference type="Rhea" id="RHEA-COMP:10747"/>
        <dbReference type="Rhea" id="RHEA-COMP:10748"/>
        <dbReference type="ChEBI" id="CHEBI:83833"/>
        <dbReference type="ChEBI" id="CHEBI:83834"/>
        <dbReference type="EC" id="5.2.1.8"/>
    </reaction>
</comment>
<dbReference type="Gene3D" id="3.10.50.40">
    <property type="match status" value="1"/>
</dbReference>
<accession>A0A1J4MJL8</accession>
<keyword evidence="3 5" id="KW-0697">Rotamase</keyword>
<dbReference type="EC" id="5.2.1.8" evidence="2 5"/>
<dbReference type="PROSITE" id="PS50059">
    <property type="entry name" value="FKBP_PPIASE"/>
    <property type="match status" value="1"/>
</dbReference>
<evidence type="ECO:0000256" key="4">
    <source>
        <dbReference type="ARBA" id="ARBA00023235"/>
    </source>
</evidence>